<dbReference type="InterPro" id="IPR050582">
    <property type="entry name" value="HAD-like_SerB"/>
</dbReference>
<evidence type="ECO:0000313" key="4">
    <source>
        <dbReference type="Proteomes" id="UP000799777"/>
    </source>
</evidence>
<dbReference type="Pfam" id="PF12710">
    <property type="entry name" value="HAD"/>
    <property type="match status" value="1"/>
</dbReference>
<keyword evidence="4" id="KW-1185">Reference proteome</keyword>
<dbReference type="OrthoDB" id="5416609at2759"/>
<sequence>MGDNTTIGSMSDQTADPQLLANPRSASKDKAVVVGVYGIPGSGKTSLLNLLKQELGTDSFAFYDGSEVIASVVPGGLHTFQTLEENEKEHWRKSAIDKIGGECTESRKVGVVAGHFMFWQEGEDVGRVVCTEHDLNTFTCILYLDVPAGVVAQRRQNDLNRHRPFVSIDHLSKWQEIEKTELQRLCRANSILFSLLSSPRTLLEKASVLLQDVQHHTEEYNLSQAQRKLDKILASQGQRETVLVMDADRTLAAVDTGKLFWERVSKSEDSPLKALFGGPLGYSYTAFRQAVLLYEEAADDQEFDELCRDVAAEVTMHPEFLSLLHLVANYKHVGAIVVTCGLRQIWDKVLEREGLSETVSVLGGGRLVDGFVVTAAVKAAVVARLQDVYQVYVWAFGDSPLDLEMLCKADEAIVVSGEEESRSKSMDAALTKAIEDGLQARQAVLPRNATPRLDTAMLPLVQLTQPYISSAGLTSAQRRRAERRYLRETQEKFASAFVDSVLLLRRLQVFQATEKTAAQLLMTPTRDARVAGPALREAHRRIGWYLGTEFLASVIGVEQITIPHVQGHQTNGHRLLHEQQTSIVALMRGGEPMALGVNDAFPLAMFVHASCPEDIKLHHLQEHGAVVLVDSVLNSGKTVVDFVQAIRNLHATIRIVVVAGVVQAESVSGGRLEALGRRYGNVSLVALRLSNNKFTGSGTTDTGNRLFNSTHLA</sequence>
<dbReference type="GO" id="GO:0005737">
    <property type="term" value="C:cytoplasm"/>
    <property type="evidence" value="ECO:0007669"/>
    <property type="project" value="TreeGrafter"/>
</dbReference>
<dbReference type="SUPFAM" id="SSF52540">
    <property type="entry name" value="P-loop containing nucleoside triphosphate hydrolases"/>
    <property type="match status" value="1"/>
</dbReference>
<dbReference type="Gene3D" id="3.40.50.2020">
    <property type="match status" value="1"/>
</dbReference>
<dbReference type="InterPro" id="IPR029057">
    <property type="entry name" value="PRTase-like"/>
</dbReference>
<dbReference type="SUPFAM" id="SSF56784">
    <property type="entry name" value="HAD-like"/>
    <property type="match status" value="1"/>
</dbReference>
<accession>A0A9P4LDX1</accession>
<feature type="region of interest" description="Disordered" evidence="1">
    <location>
        <begin position="1"/>
        <end position="22"/>
    </location>
</feature>
<dbReference type="AlphaFoldDB" id="A0A9P4LDX1"/>
<evidence type="ECO:0000313" key="3">
    <source>
        <dbReference type="EMBL" id="KAF2022606.1"/>
    </source>
</evidence>
<keyword evidence="3" id="KW-0328">Glycosyltransferase</keyword>
<dbReference type="SUPFAM" id="SSF53271">
    <property type="entry name" value="PRTase-like"/>
    <property type="match status" value="1"/>
</dbReference>
<keyword evidence="3" id="KW-0808">Transferase</keyword>
<dbReference type="GO" id="GO:0006564">
    <property type="term" value="P:L-serine biosynthetic process"/>
    <property type="evidence" value="ECO:0007669"/>
    <property type="project" value="TreeGrafter"/>
</dbReference>
<protein>
    <submittedName>
        <fullName evidence="3">Uracil phosphoribosyltransferase</fullName>
    </submittedName>
</protein>
<organism evidence="3 4">
    <name type="scientific">Setomelanomma holmii</name>
    <dbReference type="NCBI Taxonomy" id="210430"/>
    <lineage>
        <taxon>Eukaryota</taxon>
        <taxon>Fungi</taxon>
        <taxon>Dikarya</taxon>
        <taxon>Ascomycota</taxon>
        <taxon>Pezizomycotina</taxon>
        <taxon>Dothideomycetes</taxon>
        <taxon>Pleosporomycetidae</taxon>
        <taxon>Pleosporales</taxon>
        <taxon>Pleosporineae</taxon>
        <taxon>Phaeosphaeriaceae</taxon>
        <taxon>Setomelanomma</taxon>
    </lineage>
</organism>
<reference evidence="3" key="1">
    <citation type="journal article" date="2020" name="Stud. Mycol.">
        <title>101 Dothideomycetes genomes: a test case for predicting lifestyles and emergence of pathogens.</title>
        <authorList>
            <person name="Haridas S."/>
            <person name="Albert R."/>
            <person name="Binder M."/>
            <person name="Bloem J."/>
            <person name="Labutti K."/>
            <person name="Salamov A."/>
            <person name="Andreopoulos B."/>
            <person name="Baker S."/>
            <person name="Barry K."/>
            <person name="Bills G."/>
            <person name="Bluhm B."/>
            <person name="Cannon C."/>
            <person name="Castanera R."/>
            <person name="Culley D."/>
            <person name="Daum C."/>
            <person name="Ezra D."/>
            <person name="Gonzalez J."/>
            <person name="Henrissat B."/>
            <person name="Kuo A."/>
            <person name="Liang C."/>
            <person name="Lipzen A."/>
            <person name="Lutzoni F."/>
            <person name="Magnuson J."/>
            <person name="Mondo S."/>
            <person name="Nolan M."/>
            <person name="Ohm R."/>
            <person name="Pangilinan J."/>
            <person name="Park H.-J."/>
            <person name="Ramirez L."/>
            <person name="Alfaro M."/>
            <person name="Sun H."/>
            <person name="Tritt A."/>
            <person name="Yoshinaga Y."/>
            <person name="Zwiers L.-H."/>
            <person name="Turgeon B."/>
            <person name="Goodwin S."/>
            <person name="Spatafora J."/>
            <person name="Crous P."/>
            <person name="Grigoriev I."/>
        </authorList>
    </citation>
    <scope>NUCLEOTIDE SEQUENCE</scope>
    <source>
        <strain evidence="3">CBS 110217</strain>
    </source>
</reference>
<dbReference type="Gene3D" id="3.40.50.300">
    <property type="entry name" value="P-loop containing nucleotide triphosphate hydrolases"/>
    <property type="match status" value="1"/>
</dbReference>
<dbReference type="PANTHER" id="PTHR43344">
    <property type="entry name" value="PHOSPHOSERINE PHOSPHATASE"/>
    <property type="match status" value="1"/>
</dbReference>
<dbReference type="GO" id="GO:0036424">
    <property type="term" value="F:L-phosphoserine phosphatase activity"/>
    <property type="evidence" value="ECO:0007669"/>
    <property type="project" value="TreeGrafter"/>
</dbReference>
<feature type="compositionally biased region" description="Polar residues" evidence="1">
    <location>
        <begin position="1"/>
        <end position="16"/>
    </location>
</feature>
<dbReference type="Gene3D" id="3.40.50.1000">
    <property type="entry name" value="HAD superfamily/HAD-like"/>
    <property type="match status" value="1"/>
</dbReference>
<dbReference type="GO" id="GO:0016757">
    <property type="term" value="F:glycosyltransferase activity"/>
    <property type="evidence" value="ECO:0007669"/>
    <property type="project" value="UniProtKB-KW"/>
</dbReference>
<dbReference type="Proteomes" id="UP000799777">
    <property type="component" value="Unassembled WGS sequence"/>
</dbReference>
<gene>
    <name evidence="3" type="ORF">EK21DRAFT_105695</name>
</gene>
<dbReference type="GO" id="GO:0000287">
    <property type="term" value="F:magnesium ion binding"/>
    <property type="evidence" value="ECO:0007669"/>
    <property type="project" value="TreeGrafter"/>
</dbReference>
<dbReference type="InterPro" id="IPR023214">
    <property type="entry name" value="HAD_sf"/>
</dbReference>
<proteinExistence type="predicted"/>
<name>A0A9P4LDX1_9PLEO</name>
<evidence type="ECO:0000256" key="1">
    <source>
        <dbReference type="SAM" id="MobiDB-lite"/>
    </source>
</evidence>
<dbReference type="Pfam" id="PF13207">
    <property type="entry name" value="AAA_17"/>
    <property type="match status" value="1"/>
</dbReference>
<comment type="caution">
    <text evidence="3">The sequence shown here is derived from an EMBL/GenBank/DDBJ whole genome shotgun (WGS) entry which is preliminary data.</text>
</comment>
<dbReference type="PANTHER" id="PTHR43344:SF20">
    <property type="entry name" value="URACIL PHOSPHORIBOSYLTRANSFERASE"/>
    <property type="match status" value="1"/>
</dbReference>
<feature type="domain" description="Phosphoribosyltransferase" evidence="2">
    <location>
        <begin position="513"/>
        <end position="708"/>
    </location>
</feature>
<dbReference type="InterPro" id="IPR000836">
    <property type="entry name" value="PRTase_dom"/>
</dbReference>
<dbReference type="EMBL" id="ML978511">
    <property type="protein sequence ID" value="KAF2022606.1"/>
    <property type="molecule type" value="Genomic_DNA"/>
</dbReference>
<dbReference type="InterPro" id="IPR036412">
    <property type="entry name" value="HAD-like_sf"/>
</dbReference>
<evidence type="ECO:0000259" key="2">
    <source>
        <dbReference type="Pfam" id="PF14681"/>
    </source>
</evidence>
<dbReference type="CDD" id="cd06223">
    <property type="entry name" value="PRTases_typeI"/>
    <property type="match status" value="1"/>
</dbReference>
<dbReference type="Pfam" id="PF14681">
    <property type="entry name" value="UPRTase"/>
    <property type="match status" value="1"/>
</dbReference>
<dbReference type="InterPro" id="IPR027417">
    <property type="entry name" value="P-loop_NTPase"/>
</dbReference>